<evidence type="ECO:0000259" key="8">
    <source>
        <dbReference type="Pfam" id="PF17763"/>
    </source>
</evidence>
<dbReference type="InterPro" id="IPR006034">
    <property type="entry name" value="Asparaginase/glutaminase-like"/>
</dbReference>
<dbReference type="Gene3D" id="3.40.50.40">
    <property type="match status" value="1"/>
</dbReference>
<evidence type="ECO:0000256" key="5">
    <source>
        <dbReference type="PIRSR" id="PIRSR001220-1"/>
    </source>
</evidence>
<dbReference type="Gene3D" id="3.40.50.1170">
    <property type="entry name" value="L-asparaginase, N-terminal domain"/>
    <property type="match status" value="1"/>
</dbReference>
<dbReference type="InterPro" id="IPR027473">
    <property type="entry name" value="L-asparaginase_C"/>
</dbReference>
<dbReference type="SUPFAM" id="SSF53774">
    <property type="entry name" value="Glutaminase/Asparaginase"/>
    <property type="match status" value="1"/>
</dbReference>
<dbReference type="SMART" id="SM00870">
    <property type="entry name" value="Asparaginase"/>
    <property type="match status" value="1"/>
</dbReference>
<dbReference type="PRINTS" id="PR00139">
    <property type="entry name" value="ASNGLNASE"/>
</dbReference>
<dbReference type="GO" id="GO:0004067">
    <property type="term" value="F:asparaginase activity"/>
    <property type="evidence" value="ECO:0007669"/>
    <property type="project" value="UniProtKB-UniRule"/>
</dbReference>
<dbReference type="SFLD" id="SFLDS00057">
    <property type="entry name" value="Glutaminase/Asparaginase"/>
    <property type="match status" value="1"/>
</dbReference>
<dbReference type="PIRSF" id="PIRSF500176">
    <property type="entry name" value="L_ASNase"/>
    <property type="match status" value="1"/>
</dbReference>
<organism evidence="9 10">
    <name type="scientific">Dolosigranulum pigrum</name>
    <dbReference type="NCBI Taxonomy" id="29394"/>
    <lineage>
        <taxon>Bacteria</taxon>
        <taxon>Bacillati</taxon>
        <taxon>Bacillota</taxon>
        <taxon>Bacilli</taxon>
        <taxon>Lactobacillales</taxon>
        <taxon>Carnobacteriaceae</taxon>
        <taxon>Dolosigranulum</taxon>
    </lineage>
</organism>
<dbReference type="RefSeq" id="WP_112779495.1">
    <property type="nucleotide sequence ID" value="NZ_CP040939.1"/>
</dbReference>
<dbReference type="AlphaFoldDB" id="A0A328KHN2"/>
<dbReference type="PANTHER" id="PTHR11707:SF28">
    <property type="entry name" value="60 KDA LYSOPHOSPHOLIPASE"/>
    <property type="match status" value="1"/>
</dbReference>
<protein>
    <recommendedName>
        <fullName evidence="2">asparaginase</fullName>
        <ecNumber evidence="2">3.5.1.1</ecNumber>
    </recommendedName>
</protein>
<dbReference type="PIRSF" id="PIRSF001220">
    <property type="entry name" value="L-ASNase_gatD"/>
    <property type="match status" value="1"/>
</dbReference>
<keyword evidence="3" id="KW-0378">Hydrolase</keyword>
<evidence type="ECO:0000313" key="9">
    <source>
        <dbReference type="EMBL" id="QDO91492.1"/>
    </source>
</evidence>
<feature type="domain" description="Asparaginase/glutaminase C-terminal" evidence="8">
    <location>
        <begin position="205"/>
        <end position="315"/>
    </location>
</feature>
<dbReference type="InterPro" id="IPR037152">
    <property type="entry name" value="L-asparaginase_N_sf"/>
</dbReference>
<comment type="catalytic activity">
    <reaction evidence="4">
        <text>L-asparagine + H2O = L-aspartate + NH4(+)</text>
        <dbReference type="Rhea" id="RHEA:21016"/>
        <dbReference type="ChEBI" id="CHEBI:15377"/>
        <dbReference type="ChEBI" id="CHEBI:28938"/>
        <dbReference type="ChEBI" id="CHEBI:29991"/>
        <dbReference type="ChEBI" id="CHEBI:58048"/>
        <dbReference type="EC" id="3.5.1.1"/>
    </reaction>
</comment>
<dbReference type="PROSITE" id="PS00144">
    <property type="entry name" value="ASN_GLN_ASE_1"/>
    <property type="match status" value="1"/>
</dbReference>
<evidence type="ECO:0000256" key="1">
    <source>
        <dbReference type="ARBA" id="ARBA00010518"/>
    </source>
</evidence>
<dbReference type="InterPro" id="IPR027475">
    <property type="entry name" value="Asparaginase/glutaminase_AS2"/>
</dbReference>
<gene>
    <name evidence="9" type="ORF">FNV33_05250</name>
</gene>
<feature type="domain" description="L-asparaginase N-terminal" evidence="7">
    <location>
        <begin position="5"/>
        <end position="191"/>
    </location>
</feature>
<dbReference type="InterPro" id="IPR004550">
    <property type="entry name" value="AsnASE_II"/>
</dbReference>
<evidence type="ECO:0000256" key="6">
    <source>
        <dbReference type="PIRSR" id="PIRSR001220-2"/>
    </source>
</evidence>
<feature type="binding site" evidence="6">
    <location>
        <begin position="86"/>
        <end position="87"/>
    </location>
    <ligand>
        <name>substrate</name>
    </ligand>
</feature>
<evidence type="ECO:0000313" key="10">
    <source>
        <dbReference type="Proteomes" id="UP000315953"/>
    </source>
</evidence>
<dbReference type="GO" id="GO:0006528">
    <property type="term" value="P:asparagine metabolic process"/>
    <property type="evidence" value="ECO:0007669"/>
    <property type="project" value="InterPro"/>
</dbReference>
<dbReference type="InterPro" id="IPR040919">
    <property type="entry name" value="Asparaginase_C"/>
</dbReference>
<dbReference type="EMBL" id="CP041626">
    <property type="protein sequence ID" value="QDO91492.1"/>
    <property type="molecule type" value="Genomic_DNA"/>
</dbReference>
<dbReference type="EC" id="3.5.1.1" evidence="2"/>
<evidence type="ECO:0000256" key="3">
    <source>
        <dbReference type="ARBA" id="ARBA00022801"/>
    </source>
</evidence>
<proteinExistence type="inferred from homology"/>
<feature type="binding site" evidence="6">
    <location>
        <position position="53"/>
    </location>
    <ligand>
        <name>substrate</name>
    </ligand>
</feature>
<evidence type="ECO:0000256" key="4">
    <source>
        <dbReference type="ARBA" id="ARBA00049366"/>
    </source>
</evidence>
<dbReference type="InterPro" id="IPR036152">
    <property type="entry name" value="Asp/glu_Ase-like_sf"/>
</dbReference>
<reference evidence="9 10" key="1">
    <citation type="submission" date="2019-07" db="EMBL/GenBank/DDBJ databases">
        <title>Genome assembly of a nasal isolate of Dolosigranulum pigrum from a chronic sinusitis patient.</title>
        <authorList>
            <person name="Baig S."/>
            <person name="Overballe-Petersen S."/>
            <person name="Kaspar U."/>
            <person name="Rendboe A."/>
            <person name="de Man T."/>
            <person name="Liu C."/>
            <person name="Price L.B."/>
            <person name="Stegger M."/>
            <person name="Becker K."/>
            <person name="Skytt Andersen P."/>
        </authorList>
    </citation>
    <scope>NUCLEOTIDE SEQUENCE [LARGE SCALE GENOMIC DNA]</scope>
    <source>
        <strain evidence="9 10">83VPs-KB5</strain>
    </source>
</reference>
<comment type="similarity">
    <text evidence="1">Belongs to the asparaginase 1 family.</text>
</comment>
<sequence length="325" mass="35074">MEQLVKIITTGGTIASLPDENGDVLATMSGDELIAYFGIEKNIAVKNSVKIDSSNFDYDLMLKVASDVIDALEDPEVTGVVVTHGTDTMEESAFYLSLMPYNYNKPVILTGAQFDPSYSFSDGIKNMHDAIYAAKSPKLASCGAVIVFAGFIYAARDVIKVDTNSLEAFDSPGWGPIGRVDNEKVIIARQPSPSVQLSPKKIAPVALIRLGIGMTDVDIRKMSRDYKGVVIEAFGRGNAHITVQKEVKALTEAGIPVIITSRCLRGEVKPYYGDGGGKDLERSGAWFAGDLAGEKARVLLGLMLANQIPWSEMEQIVSDFSQPAL</sequence>
<dbReference type="PROSITE" id="PS51732">
    <property type="entry name" value="ASN_GLN_ASE_3"/>
    <property type="match status" value="1"/>
</dbReference>
<evidence type="ECO:0000259" key="7">
    <source>
        <dbReference type="Pfam" id="PF00710"/>
    </source>
</evidence>
<accession>A0A328KHN2</accession>
<dbReference type="Pfam" id="PF17763">
    <property type="entry name" value="Asparaginase_C"/>
    <property type="match status" value="1"/>
</dbReference>
<dbReference type="InterPro" id="IPR027474">
    <property type="entry name" value="L-asparaginase_N"/>
</dbReference>
<evidence type="ECO:0000256" key="2">
    <source>
        <dbReference type="ARBA" id="ARBA00012920"/>
    </source>
</evidence>
<dbReference type="Proteomes" id="UP000315953">
    <property type="component" value="Chromosome"/>
</dbReference>
<dbReference type="CDD" id="cd08964">
    <property type="entry name" value="L-asparaginase_II"/>
    <property type="match status" value="1"/>
</dbReference>
<dbReference type="PANTHER" id="PTHR11707">
    <property type="entry name" value="L-ASPARAGINASE"/>
    <property type="match status" value="1"/>
</dbReference>
<dbReference type="PROSITE" id="PS00917">
    <property type="entry name" value="ASN_GLN_ASE_2"/>
    <property type="match status" value="1"/>
</dbReference>
<dbReference type="Pfam" id="PF00710">
    <property type="entry name" value="Asparaginase"/>
    <property type="match status" value="1"/>
</dbReference>
<dbReference type="InterPro" id="IPR020827">
    <property type="entry name" value="Asparaginase/glutaminase_AS1"/>
</dbReference>
<name>A0A328KHN2_9LACT</name>
<dbReference type="KEGG" id="dpm:FNV33_05250"/>
<feature type="active site" description="O-isoaspartyl threonine intermediate" evidence="5">
    <location>
        <position position="13"/>
    </location>
</feature>